<organism evidence="1">
    <name type="scientific">marine sediment metagenome</name>
    <dbReference type="NCBI Taxonomy" id="412755"/>
    <lineage>
        <taxon>unclassified sequences</taxon>
        <taxon>metagenomes</taxon>
        <taxon>ecological metagenomes</taxon>
    </lineage>
</organism>
<dbReference type="AlphaFoldDB" id="X1EWA9"/>
<feature type="non-terminal residue" evidence="1">
    <location>
        <position position="63"/>
    </location>
</feature>
<proteinExistence type="predicted"/>
<accession>X1EWA9</accession>
<gene>
    <name evidence="1" type="ORF">S03H2_24268</name>
</gene>
<evidence type="ECO:0000313" key="1">
    <source>
        <dbReference type="EMBL" id="GAH36862.1"/>
    </source>
</evidence>
<dbReference type="InterPro" id="IPR015422">
    <property type="entry name" value="PyrdxlP-dep_Trfase_small"/>
</dbReference>
<dbReference type="Gene3D" id="3.90.1150.10">
    <property type="entry name" value="Aspartate Aminotransferase, domain 1"/>
    <property type="match status" value="1"/>
</dbReference>
<comment type="caution">
    <text evidence="1">The sequence shown here is derived from an EMBL/GenBank/DDBJ whole genome shotgun (WGS) entry which is preliminary data.</text>
</comment>
<name>X1EWA9_9ZZZZ</name>
<sequence length="63" mass="7204">MARPKVVLPENGISEKEILKKMEVIREDDINWKDGKVWSLVYHAEPTIIIVFSVNAFSIAFTS</sequence>
<protein>
    <submittedName>
        <fullName evidence="1">Uncharacterized protein</fullName>
    </submittedName>
</protein>
<reference evidence="1" key="1">
    <citation type="journal article" date="2014" name="Front. Microbiol.">
        <title>High frequency of phylogenetically diverse reductive dehalogenase-homologous genes in deep subseafloor sedimentary metagenomes.</title>
        <authorList>
            <person name="Kawai M."/>
            <person name="Futagami T."/>
            <person name="Toyoda A."/>
            <person name="Takaki Y."/>
            <person name="Nishi S."/>
            <person name="Hori S."/>
            <person name="Arai W."/>
            <person name="Tsubouchi T."/>
            <person name="Morono Y."/>
            <person name="Uchiyama I."/>
            <person name="Ito T."/>
            <person name="Fujiyama A."/>
            <person name="Inagaki F."/>
            <person name="Takami H."/>
        </authorList>
    </citation>
    <scope>NUCLEOTIDE SEQUENCE</scope>
    <source>
        <strain evidence="1">Expedition CK06-06</strain>
    </source>
</reference>
<dbReference type="EMBL" id="BARU01013441">
    <property type="protein sequence ID" value="GAH36862.1"/>
    <property type="molecule type" value="Genomic_DNA"/>
</dbReference>